<evidence type="ECO:0000313" key="4">
    <source>
        <dbReference type="Proteomes" id="UP000053647"/>
    </source>
</evidence>
<proteinExistence type="predicted"/>
<feature type="domain" description="CxC1-like cysteine cluster associated with KDZ transposases" evidence="2">
    <location>
        <begin position="202"/>
        <end position="269"/>
    </location>
</feature>
<gene>
    <name evidence="3" type="ORF">PAXINDRAFT_17639</name>
</gene>
<evidence type="ECO:0000313" key="3">
    <source>
        <dbReference type="EMBL" id="KIJ09271.1"/>
    </source>
</evidence>
<dbReference type="Proteomes" id="UP000053647">
    <property type="component" value="Unassembled WGS sequence"/>
</dbReference>
<feature type="compositionally biased region" description="Basic residues" evidence="1">
    <location>
        <begin position="11"/>
        <end position="22"/>
    </location>
</feature>
<dbReference type="InterPro" id="IPR040521">
    <property type="entry name" value="KDZ"/>
</dbReference>
<feature type="region of interest" description="Disordered" evidence="1">
    <location>
        <begin position="415"/>
        <end position="437"/>
    </location>
</feature>
<dbReference type="OrthoDB" id="3364670at2759"/>
<evidence type="ECO:0000259" key="2">
    <source>
        <dbReference type="Pfam" id="PF18802"/>
    </source>
</evidence>
<feature type="region of interest" description="Disordered" evidence="1">
    <location>
        <begin position="309"/>
        <end position="335"/>
    </location>
</feature>
<dbReference type="Pfam" id="PF18758">
    <property type="entry name" value="KDZ"/>
    <property type="match status" value="1"/>
</dbReference>
<sequence length="933" mass="105729">MAVHCPCLAKSRSHSPSKRSSHRRNDDTPEPSTSHLPHVNPFLTAPSSLSRHRLRNTGGLQLLNAPVLVLPGQRRLVQQGRQAQFPGVQGHGHQGDHNTSGDGHIDAHMVNDNPPFSDAVYFPNEDDASRVPCISNRQKKLNQWNHWSTEVIPSLVPLWWAYLRKTLNLRIPALPKNTEGSECFCDSGGRLLHVTCILFDRVEQIVLRTCACASAPSQLMAMGLFGCAPIAPSLAVDLRLLQFVKTLFVRLTPNTTAWCEALAVFLQERGYGLTTQDNLRWRFSNAYHWYIVLVMHNKELVSGIINASSSRHERETSDGEEEEGGAHEDAKDPRRLQYPSDYLRSRCPLCFGGLDWRKERDSLVDVIVCIDTCFTQKRSKNPRGAEGHDPPNPTSSVFIPSETVTQMEVHVERCRSKGKERGQRVLRPSEGEDRVEEGMRVPASVLDGCGESFVAADEKREKASTHFFADTGLMALLCQHDRMLWLVNMTSAGEKQHYALALIQQLTQHIPDDMRVGLLYDIGCQLECSWRKFKFFANSILSRFHFAISVFHAYGHQWPCQVVYHPRKRQGFDLSDGEGCERLWSMLKLLIRPLRVSGYHQRLFVLDLQWSNCQSRKRQVISRLGSYGILEETLRSEWAAQVVTQTRLAPRQSKHKADEEISKIIELEKLVGARAQMSFEIEIADAHSQHNNLLETLRRRREGLGVTGRAKLVALDCLRQRKFELERIERAYHQTVGDQRLRSHAEASVKCHEPTLLRLVTTYNGLCDKLMALIRQRKAVHGAVMPHYIPQEGLFELDVDDDIWQDVGLTGDEAEPPAWLADDKVVGWKASVRGIPPMWLMSENWIPSLSIGMPESAGGDNRVVAQEDESEDWESEVEDWEDDELLEALEDWGLAEEYRIDAQPGFLESGMGEEDIYYGEDDLDVCPSSPLGH</sequence>
<accession>A0A0C9TQ34</accession>
<reference evidence="3 4" key="1">
    <citation type="submission" date="2014-06" db="EMBL/GenBank/DDBJ databases">
        <authorList>
            <consortium name="DOE Joint Genome Institute"/>
            <person name="Kuo A."/>
            <person name="Kohler A."/>
            <person name="Nagy L.G."/>
            <person name="Floudas D."/>
            <person name="Copeland A."/>
            <person name="Barry K.W."/>
            <person name="Cichocki N."/>
            <person name="Veneault-Fourrey C."/>
            <person name="LaButti K."/>
            <person name="Lindquist E.A."/>
            <person name="Lipzen A."/>
            <person name="Lundell T."/>
            <person name="Morin E."/>
            <person name="Murat C."/>
            <person name="Sun H."/>
            <person name="Tunlid A."/>
            <person name="Henrissat B."/>
            <person name="Grigoriev I.V."/>
            <person name="Hibbett D.S."/>
            <person name="Martin F."/>
            <person name="Nordberg H.P."/>
            <person name="Cantor M.N."/>
            <person name="Hua S.X."/>
        </authorList>
    </citation>
    <scope>NUCLEOTIDE SEQUENCE [LARGE SCALE GENOMIC DNA]</scope>
    <source>
        <strain evidence="3 4">ATCC 200175</strain>
    </source>
</reference>
<feature type="compositionally biased region" description="Basic and acidic residues" evidence="1">
    <location>
        <begin position="324"/>
        <end position="335"/>
    </location>
</feature>
<dbReference type="Pfam" id="PF18802">
    <property type="entry name" value="CxC1"/>
    <property type="match status" value="1"/>
</dbReference>
<dbReference type="AlphaFoldDB" id="A0A0C9TQ34"/>
<feature type="region of interest" description="Disordered" evidence="1">
    <location>
        <begin position="379"/>
        <end position="398"/>
    </location>
</feature>
<dbReference type="PANTHER" id="PTHR33096:SF1">
    <property type="entry name" value="CXC1-LIKE CYSTEINE CLUSTER ASSOCIATED WITH KDZ TRANSPOSASES DOMAIN-CONTAINING PROTEIN"/>
    <property type="match status" value="1"/>
</dbReference>
<protein>
    <recommendedName>
        <fullName evidence="2">CxC1-like cysteine cluster associated with KDZ transposases domain-containing protein</fullName>
    </recommendedName>
</protein>
<evidence type="ECO:0000256" key="1">
    <source>
        <dbReference type="SAM" id="MobiDB-lite"/>
    </source>
</evidence>
<organism evidence="3 4">
    <name type="scientific">Paxillus involutus ATCC 200175</name>
    <dbReference type="NCBI Taxonomy" id="664439"/>
    <lineage>
        <taxon>Eukaryota</taxon>
        <taxon>Fungi</taxon>
        <taxon>Dikarya</taxon>
        <taxon>Basidiomycota</taxon>
        <taxon>Agaricomycotina</taxon>
        <taxon>Agaricomycetes</taxon>
        <taxon>Agaricomycetidae</taxon>
        <taxon>Boletales</taxon>
        <taxon>Paxilineae</taxon>
        <taxon>Paxillaceae</taxon>
        <taxon>Paxillus</taxon>
    </lineage>
</organism>
<dbReference type="PANTHER" id="PTHR33096">
    <property type="entry name" value="CXC2 DOMAIN-CONTAINING PROTEIN"/>
    <property type="match status" value="1"/>
</dbReference>
<name>A0A0C9TQ34_PAXIN</name>
<feature type="region of interest" description="Disordered" evidence="1">
    <location>
        <begin position="1"/>
        <end position="45"/>
    </location>
</feature>
<dbReference type="HOGENOM" id="CLU_004552_10_1_1"/>
<dbReference type="EMBL" id="KN819482">
    <property type="protein sequence ID" value="KIJ09271.1"/>
    <property type="molecule type" value="Genomic_DNA"/>
</dbReference>
<keyword evidence="4" id="KW-1185">Reference proteome</keyword>
<reference evidence="4" key="2">
    <citation type="submission" date="2015-01" db="EMBL/GenBank/DDBJ databases">
        <title>Evolutionary Origins and Diversification of the Mycorrhizal Mutualists.</title>
        <authorList>
            <consortium name="DOE Joint Genome Institute"/>
            <consortium name="Mycorrhizal Genomics Consortium"/>
            <person name="Kohler A."/>
            <person name="Kuo A."/>
            <person name="Nagy L.G."/>
            <person name="Floudas D."/>
            <person name="Copeland A."/>
            <person name="Barry K.W."/>
            <person name="Cichocki N."/>
            <person name="Veneault-Fourrey C."/>
            <person name="LaButti K."/>
            <person name="Lindquist E.A."/>
            <person name="Lipzen A."/>
            <person name="Lundell T."/>
            <person name="Morin E."/>
            <person name="Murat C."/>
            <person name="Riley R."/>
            <person name="Ohm R."/>
            <person name="Sun H."/>
            <person name="Tunlid A."/>
            <person name="Henrissat B."/>
            <person name="Grigoriev I.V."/>
            <person name="Hibbett D.S."/>
            <person name="Martin F."/>
        </authorList>
    </citation>
    <scope>NUCLEOTIDE SEQUENCE [LARGE SCALE GENOMIC DNA]</scope>
    <source>
        <strain evidence="4">ATCC 200175</strain>
    </source>
</reference>
<dbReference type="InterPro" id="IPR041320">
    <property type="entry name" value="CxC1"/>
</dbReference>